<protein>
    <submittedName>
        <fullName evidence="2">Uncharacterized protein</fullName>
    </submittedName>
</protein>
<keyword evidence="1" id="KW-0812">Transmembrane</keyword>
<keyword evidence="1" id="KW-1133">Transmembrane helix</keyword>
<gene>
    <name evidence="2" type="ORF">A2664_04345</name>
</gene>
<accession>A0A1G2M1V5</accession>
<feature type="transmembrane region" description="Helical" evidence="1">
    <location>
        <begin position="52"/>
        <end position="75"/>
    </location>
</feature>
<evidence type="ECO:0000313" key="3">
    <source>
        <dbReference type="Proteomes" id="UP000178873"/>
    </source>
</evidence>
<dbReference type="Proteomes" id="UP000178873">
    <property type="component" value="Unassembled WGS sequence"/>
</dbReference>
<sequence>MENFDIKQHTTPNKLEHYSFIWSEVRLVIAAIALFLGGYPVIFFVLPISPLYGLLTILLKLAWIISGAASGYLLYRWAIGTKTVFGGKDSRDTTAFFISVVSGINLGITGLLGTNIGMSISSSKLIFILVGILYLLAAVHLFRRWNSSGRKII</sequence>
<dbReference type="AlphaFoldDB" id="A0A1G2M1V5"/>
<keyword evidence="1" id="KW-0472">Membrane</keyword>
<comment type="caution">
    <text evidence="2">The sequence shown here is derived from an EMBL/GenBank/DDBJ whole genome shotgun (WGS) entry which is preliminary data.</text>
</comment>
<proteinExistence type="predicted"/>
<evidence type="ECO:0000256" key="1">
    <source>
        <dbReference type="SAM" id="Phobius"/>
    </source>
</evidence>
<feature type="transmembrane region" description="Helical" evidence="1">
    <location>
        <begin position="27"/>
        <end position="46"/>
    </location>
</feature>
<reference evidence="2 3" key="1">
    <citation type="journal article" date="2016" name="Nat. Commun.">
        <title>Thousands of microbial genomes shed light on interconnected biogeochemical processes in an aquifer system.</title>
        <authorList>
            <person name="Anantharaman K."/>
            <person name="Brown C.T."/>
            <person name="Hug L.A."/>
            <person name="Sharon I."/>
            <person name="Castelle C.J."/>
            <person name="Probst A.J."/>
            <person name="Thomas B.C."/>
            <person name="Singh A."/>
            <person name="Wilkins M.J."/>
            <person name="Karaoz U."/>
            <person name="Brodie E.L."/>
            <person name="Williams K.H."/>
            <person name="Hubbard S.S."/>
            <person name="Banfield J.F."/>
        </authorList>
    </citation>
    <scope>NUCLEOTIDE SEQUENCE [LARGE SCALE GENOMIC DNA]</scope>
</reference>
<dbReference type="EMBL" id="MHRF01000013">
    <property type="protein sequence ID" value="OHA17803.1"/>
    <property type="molecule type" value="Genomic_DNA"/>
</dbReference>
<name>A0A1G2M1V5_9BACT</name>
<evidence type="ECO:0000313" key="2">
    <source>
        <dbReference type="EMBL" id="OHA17803.1"/>
    </source>
</evidence>
<feature type="transmembrane region" description="Helical" evidence="1">
    <location>
        <begin position="95"/>
        <end position="113"/>
    </location>
</feature>
<feature type="transmembrane region" description="Helical" evidence="1">
    <location>
        <begin position="125"/>
        <end position="142"/>
    </location>
</feature>
<organism evidence="2 3">
    <name type="scientific">Candidatus Taylorbacteria bacterium RIFCSPHIGHO2_01_FULL_46_22b</name>
    <dbReference type="NCBI Taxonomy" id="1802301"/>
    <lineage>
        <taxon>Bacteria</taxon>
        <taxon>Candidatus Tayloriibacteriota</taxon>
    </lineage>
</organism>